<dbReference type="Pfam" id="PF01663">
    <property type="entry name" value="Phosphodiest"/>
    <property type="match status" value="1"/>
</dbReference>
<sequence length="380" mass="40370">MLSDAALVRECAMAYGGGVRPHSTQSLHSVPGRILDELGRSGRGVVILAVDGLSWRAACERWRSADLVCLTSTFPSTSATAWMTAVTGTTVTEHLVVGAVYRSPAGDALVDVIRGEPLTGQVPAGRCDALSARPTVFEAAASRAHPLALGRELDTLGGSWAAALLRGARRGQMTDPRELAAQAGDPEELVAAVARDVEGALVGHRQDRPLLLWIYVNLDDHVHRHGYDPRAMRAVELLERHALSWAGRGWTVLAHSDHGQVPCAPDPELEAAWARVEVPALCRLPGGGAGRVRWLYPRQGRATEVAERLGTALAGHALVIPADELPGLGLLRLTPAVRERIGGVVAMATSPRFPAPVRGMAFEHGALSPGEMLVPLATWS</sequence>
<protein>
    <recommendedName>
        <fullName evidence="3">Alkaline phosphatase family protein</fullName>
    </recommendedName>
</protein>
<name>A0ABP7IFA9_9ACTN</name>
<dbReference type="RefSeq" id="WP_344942547.1">
    <property type="nucleotide sequence ID" value="NZ_BAAAZR010000009.1"/>
</dbReference>
<organism evidence="1 2">
    <name type="scientific">Sphaerisporangium flaviroseum</name>
    <dbReference type="NCBI Taxonomy" id="509199"/>
    <lineage>
        <taxon>Bacteria</taxon>
        <taxon>Bacillati</taxon>
        <taxon>Actinomycetota</taxon>
        <taxon>Actinomycetes</taxon>
        <taxon>Streptosporangiales</taxon>
        <taxon>Streptosporangiaceae</taxon>
        <taxon>Sphaerisporangium</taxon>
    </lineage>
</organism>
<dbReference type="InterPro" id="IPR017850">
    <property type="entry name" value="Alkaline_phosphatase_core_sf"/>
</dbReference>
<dbReference type="EMBL" id="BAAAZR010000009">
    <property type="protein sequence ID" value="GAA3816909.1"/>
    <property type="molecule type" value="Genomic_DNA"/>
</dbReference>
<evidence type="ECO:0000313" key="2">
    <source>
        <dbReference type="Proteomes" id="UP001500888"/>
    </source>
</evidence>
<accession>A0ABP7IFA9</accession>
<gene>
    <name evidence="1" type="ORF">GCM10022226_41970</name>
</gene>
<dbReference type="Gene3D" id="3.40.720.10">
    <property type="entry name" value="Alkaline Phosphatase, subunit A"/>
    <property type="match status" value="1"/>
</dbReference>
<dbReference type="Proteomes" id="UP001500888">
    <property type="component" value="Unassembled WGS sequence"/>
</dbReference>
<evidence type="ECO:0008006" key="3">
    <source>
        <dbReference type="Google" id="ProtNLM"/>
    </source>
</evidence>
<comment type="caution">
    <text evidence="1">The sequence shown here is derived from an EMBL/GenBank/DDBJ whole genome shotgun (WGS) entry which is preliminary data.</text>
</comment>
<evidence type="ECO:0000313" key="1">
    <source>
        <dbReference type="EMBL" id="GAA3816909.1"/>
    </source>
</evidence>
<keyword evidence="2" id="KW-1185">Reference proteome</keyword>
<dbReference type="SUPFAM" id="SSF53649">
    <property type="entry name" value="Alkaline phosphatase-like"/>
    <property type="match status" value="1"/>
</dbReference>
<reference evidence="2" key="1">
    <citation type="journal article" date="2019" name="Int. J. Syst. Evol. Microbiol.">
        <title>The Global Catalogue of Microorganisms (GCM) 10K type strain sequencing project: providing services to taxonomists for standard genome sequencing and annotation.</title>
        <authorList>
            <consortium name="The Broad Institute Genomics Platform"/>
            <consortium name="The Broad Institute Genome Sequencing Center for Infectious Disease"/>
            <person name="Wu L."/>
            <person name="Ma J."/>
        </authorList>
    </citation>
    <scope>NUCLEOTIDE SEQUENCE [LARGE SCALE GENOMIC DNA]</scope>
    <source>
        <strain evidence="2">JCM 16908</strain>
    </source>
</reference>
<dbReference type="InterPro" id="IPR002591">
    <property type="entry name" value="Phosphodiest/P_Trfase"/>
</dbReference>
<proteinExistence type="predicted"/>